<dbReference type="SUPFAM" id="SSF53474">
    <property type="entry name" value="alpha/beta-Hydrolases"/>
    <property type="match status" value="1"/>
</dbReference>
<gene>
    <name evidence="2" type="ORF">CWE10_15785</name>
</gene>
<dbReference type="CDD" id="cd00198">
    <property type="entry name" value="vWFA"/>
    <property type="match status" value="1"/>
</dbReference>
<dbReference type="InterPro" id="IPR002035">
    <property type="entry name" value="VWF_A"/>
</dbReference>
<evidence type="ECO:0000313" key="2">
    <source>
        <dbReference type="EMBL" id="MBY6277635.1"/>
    </source>
</evidence>
<dbReference type="PROSITE" id="PS50234">
    <property type="entry name" value="VWFA"/>
    <property type="match status" value="1"/>
</dbReference>
<sequence length="1012" mass="109459">MGRPSPPSAPFGIVRLRHSRHLPGERRGSGGDGGCGMVRHGVLAASAHEGAARSSASVRVPPALYPLRDGGRCGRCSCDQYDRTADGQKGGRCVTRLMIRAAGVVTALTLIMGVLPEVAAAPRAHSLDATECVPVIFVHGLASNSGVWETLQRDLEKECGGRQLTSAINYDGGHDFTNEAVWSKLRDEIEKYAAQSPNGKVDIVAHSMGGLVSRYLLAHNGEAKGKVRQLIMIATPNQGSWVAYGVRLSVMVYAPALYGITPENQDAYQAYLEGRKAFAEFRQYWWDELLSWKKLTFHEWIGEHRKQFMRSLLTEEMRQPLGRKVKRRTLETTDYELDDPYTKAFERLAAFYVGAYHERVTALESLGVDLVAPLPYPIDPSEAGILGALRMGVADAVAIDRLLPTYAPIAIGRKSNGSLEVLRIPVNPVLLELNEKKPLKPSVLHAYTGIQATSAGMGKGLNWLIDGTAGSVDPGYVMEEPHDGVVANSSVNWGSQTGLDSFFSLIGPNHLAVVSDPNTRLIIEALRDDYFALSGHRAALGDARLQGTVLLSPTRARPSRRNVFLRNGPASMEWEIKTDDPHMLSLTIQSQGPDHEAVIYMESESGAPYRATTIRLRRDQAVQRQLYDLPPNGRVILTVREPALIYWEYGWMDIAGPDIPPAEGPRIAGATATAFVVDISGSMEELFGNTTKIAAARDITVRIMDMIAAANQDSRGPHLVTLIPFALRSPVAVPLGTDTERARDVAARLATDGGTAIGEALLTAYAELSRADALQRSVVLLTDGQPEGGMSQDKILQTVAPLFRREGIPITAIGVGDGSNFDEAFLRELAAVTRGRYVSAADRYGLEVAFYDSYHTSLGTLLVSVDGFVEEGQIVEAGTFEVAGADTLDATLYWPGSDMELILVDPRGREVDQTYPGATWESRARPRRVKVEYPLEGTWTIRVAGLEIPEGGEPFHVAISTLPAPPVTVNRDALALAVVMVAGCAIVAVVLRGAGAATAGAEEPEKSENPAV</sequence>
<feature type="domain" description="VWFA" evidence="1">
    <location>
        <begin position="672"/>
        <end position="854"/>
    </location>
</feature>
<organism evidence="2 3">
    <name type="scientific">Symbiobacterium thermophilum</name>
    <dbReference type="NCBI Taxonomy" id="2734"/>
    <lineage>
        <taxon>Bacteria</taxon>
        <taxon>Bacillati</taxon>
        <taxon>Bacillota</taxon>
        <taxon>Clostridia</taxon>
        <taxon>Eubacteriales</taxon>
        <taxon>Symbiobacteriaceae</taxon>
        <taxon>Symbiobacterium</taxon>
    </lineage>
</organism>
<dbReference type="PANTHER" id="PTHR37946:SF1">
    <property type="entry name" value="SLL1969 PROTEIN"/>
    <property type="match status" value="1"/>
</dbReference>
<name>A0A953I4U2_SYMTR</name>
<dbReference type="AlphaFoldDB" id="A0A953I4U2"/>
<proteinExistence type="predicted"/>
<dbReference type="InterPro" id="IPR029058">
    <property type="entry name" value="AB_hydrolase_fold"/>
</dbReference>
<dbReference type="EMBL" id="PIUK01000213">
    <property type="protein sequence ID" value="MBY6277635.1"/>
    <property type="molecule type" value="Genomic_DNA"/>
</dbReference>
<dbReference type="Proteomes" id="UP000732377">
    <property type="component" value="Unassembled WGS sequence"/>
</dbReference>
<comment type="caution">
    <text evidence="2">The sequence shown here is derived from an EMBL/GenBank/DDBJ whole genome shotgun (WGS) entry which is preliminary data.</text>
</comment>
<dbReference type="InterPro" id="IPR036465">
    <property type="entry name" value="vWFA_dom_sf"/>
</dbReference>
<dbReference type="Pfam" id="PF00561">
    <property type="entry name" value="Abhydrolase_1"/>
    <property type="match status" value="1"/>
</dbReference>
<evidence type="ECO:0000313" key="3">
    <source>
        <dbReference type="Proteomes" id="UP000732377"/>
    </source>
</evidence>
<dbReference type="Pfam" id="PF00092">
    <property type="entry name" value="VWA"/>
    <property type="match status" value="1"/>
</dbReference>
<protein>
    <recommendedName>
        <fullName evidence="1">VWFA domain-containing protein</fullName>
    </recommendedName>
</protein>
<accession>A0A953I4U2</accession>
<dbReference type="SUPFAM" id="SSF53300">
    <property type="entry name" value="vWA-like"/>
    <property type="match status" value="1"/>
</dbReference>
<dbReference type="Gene3D" id="3.40.50.1820">
    <property type="entry name" value="alpha/beta hydrolase"/>
    <property type="match status" value="1"/>
</dbReference>
<dbReference type="InterPro" id="IPR000073">
    <property type="entry name" value="AB_hydrolase_1"/>
</dbReference>
<evidence type="ECO:0000259" key="1">
    <source>
        <dbReference type="PROSITE" id="PS50234"/>
    </source>
</evidence>
<reference evidence="2" key="1">
    <citation type="submission" date="2017-11" db="EMBL/GenBank/DDBJ databases">
        <title>Three new genomes from thermophilic consortium.</title>
        <authorList>
            <person name="Quaggio R."/>
            <person name="Amgarten D."/>
            <person name="Setubal J.C."/>
        </authorList>
    </citation>
    <scope>NUCLEOTIDE SEQUENCE</scope>
    <source>
        <strain evidence="2">ZCTH01-B2</strain>
    </source>
</reference>
<dbReference type="PANTHER" id="PTHR37946">
    <property type="entry name" value="SLL1969 PROTEIN"/>
    <property type="match status" value="1"/>
</dbReference>
<dbReference type="Gene3D" id="3.40.50.410">
    <property type="entry name" value="von Willebrand factor, type A domain"/>
    <property type="match status" value="1"/>
</dbReference>
<dbReference type="SMART" id="SM00327">
    <property type="entry name" value="VWA"/>
    <property type="match status" value="1"/>
</dbReference>